<dbReference type="GO" id="GO:0048188">
    <property type="term" value="C:Set1C/COMPASS complex"/>
    <property type="evidence" value="ECO:0007669"/>
    <property type="project" value="InterPro"/>
</dbReference>
<dbReference type="GO" id="GO:0003677">
    <property type="term" value="F:DNA binding"/>
    <property type="evidence" value="ECO:0007669"/>
    <property type="project" value="UniProtKB-KW"/>
</dbReference>
<feature type="domain" description="PHD-type" evidence="14">
    <location>
        <begin position="34"/>
        <end position="84"/>
    </location>
</feature>
<evidence type="ECO:0000313" key="16">
    <source>
        <dbReference type="Proteomes" id="UP000192223"/>
    </source>
</evidence>
<evidence type="ECO:0000256" key="8">
    <source>
        <dbReference type="ARBA" id="ARBA00023163"/>
    </source>
</evidence>
<evidence type="ECO:0000256" key="9">
    <source>
        <dbReference type="ARBA" id="ARBA00023242"/>
    </source>
</evidence>
<evidence type="ECO:0000256" key="3">
    <source>
        <dbReference type="ARBA" id="ARBA00022723"/>
    </source>
</evidence>
<evidence type="ECO:0000259" key="15">
    <source>
        <dbReference type="PROSITE" id="PS51058"/>
    </source>
</evidence>
<evidence type="ECO:0000256" key="7">
    <source>
        <dbReference type="ARBA" id="ARBA00023125"/>
    </source>
</evidence>
<evidence type="ECO:0000256" key="4">
    <source>
        <dbReference type="ARBA" id="ARBA00022771"/>
    </source>
</evidence>
<dbReference type="InterPro" id="IPR002857">
    <property type="entry name" value="Znf_CXXC"/>
</dbReference>
<dbReference type="SUPFAM" id="SSF57903">
    <property type="entry name" value="FYVE/PHD zinc finger"/>
    <property type="match status" value="1"/>
</dbReference>
<dbReference type="SMART" id="SM00249">
    <property type="entry name" value="PHD"/>
    <property type="match status" value="1"/>
</dbReference>
<evidence type="ECO:0000256" key="12">
    <source>
        <dbReference type="PROSITE-ProRule" id="PRU00509"/>
    </source>
</evidence>
<dbReference type="Pfam" id="PF02008">
    <property type="entry name" value="zf-CXXC"/>
    <property type="match status" value="1"/>
</dbReference>
<evidence type="ECO:0000256" key="5">
    <source>
        <dbReference type="ARBA" id="ARBA00022833"/>
    </source>
</evidence>
<dbReference type="PANTHER" id="PTHR46174">
    <property type="entry name" value="CXXC-TYPE ZINC FINGER PROTEIN 1"/>
    <property type="match status" value="1"/>
</dbReference>
<dbReference type="Gene3D" id="3.30.40.10">
    <property type="entry name" value="Zinc/RING finger domain, C3HC4 (zinc finger)"/>
    <property type="match status" value="1"/>
</dbReference>
<dbReference type="AlphaFoldDB" id="A0A7F5R1S0"/>
<keyword evidence="6" id="KW-0805">Transcription regulation</keyword>
<evidence type="ECO:0000256" key="6">
    <source>
        <dbReference type="ARBA" id="ARBA00023015"/>
    </source>
</evidence>
<evidence type="ECO:0000256" key="1">
    <source>
        <dbReference type="ARBA" id="ARBA00004123"/>
    </source>
</evidence>
<comment type="subcellular location">
    <subcellularLocation>
        <location evidence="1">Nucleus</location>
    </subcellularLocation>
</comment>
<feature type="domain" description="CXXC-type" evidence="15">
    <location>
        <begin position="119"/>
        <end position="163"/>
    </location>
</feature>
<keyword evidence="7" id="KW-0238">DNA-binding</keyword>
<dbReference type="RefSeq" id="XP_025829107.1">
    <property type="nucleotide sequence ID" value="XM_025973322.1"/>
</dbReference>
<accession>A0A7F5R1S0</accession>
<evidence type="ECO:0000256" key="13">
    <source>
        <dbReference type="SAM" id="MobiDB-lite"/>
    </source>
</evidence>
<keyword evidence="8" id="KW-0804">Transcription</keyword>
<dbReference type="Pfam" id="PF00628">
    <property type="entry name" value="PHD"/>
    <property type="match status" value="1"/>
</dbReference>
<dbReference type="InterPro" id="IPR037869">
    <property type="entry name" value="Spp1/CFP1"/>
</dbReference>
<gene>
    <name evidence="17" type="primary">LOC108739621</name>
</gene>
<organism evidence="16 17">
    <name type="scientific">Agrilus planipennis</name>
    <name type="common">Emerald ash borer</name>
    <name type="synonym">Agrilus marcopoli</name>
    <dbReference type="NCBI Taxonomy" id="224129"/>
    <lineage>
        <taxon>Eukaryota</taxon>
        <taxon>Metazoa</taxon>
        <taxon>Ecdysozoa</taxon>
        <taxon>Arthropoda</taxon>
        <taxon>Hexapoda</taxon>
        <taxon>Insecta</taxon>
        <taxon>Pterygota</taxon>
        <taxon>Neoptera</taxon>
        <taxon>Endopterygota</taxon>
        <taxon>Coleoptera</taxon>
        <taxon>Polyphaga</taxon>
        <taxon>Elateriformia</taxon>
        <taxon>Buprestoidea</taxon>
        <taxon>Buprestidae</taxon>
        <taxon>Agrilinae</taxon>
        <taxon>Agrilus</taxon>
    </lineage>
</organism>
<evidence type="ECO:0000256" key="2">
    <source>
        <dbReference type="ARBA" id="ARBA00022553"/>
    </source>
</evidence>
<dbReference type="PROSITE" id="PS50016">
    <property type="entry name" value="ZF_PHD_2"/>
    <property type="match status" value="1"/>
</dbReference>
<sequence>MARRRDISHEEIVKQFSLPERQSKIDTLLKQDGQAYCLCRSSDSSRFMIACDACEEWYHGDCIAISEKEAKLIKQYVCIRCHEEDPTLITRWKTKREDNYTDKEEHRSRKRKDRSENKIDKKKKKCGDCMGCYRTEDCGRCDVCTRKFKHSRQKERCKQRICVNYGGSHNRRKRRDSTSDNEPNTATHLMTDYPRQCYGPGCSNSARYGSKYCSDVCGIRLATNRICQVLPQRIQEWALSPCIAEEKNIKALDQVRKQQLEVRQILQELDKRHGELDLIIDRAKNASIVPNQETDNDDDTEISTYCITCGHEIHSKTAIKHMEKCFNKYESQATFGSIFKTKIEGNNMFCDFFNPSNRTYCKRLRVLCPEHCKDPKVNENEVCGCPLVTNVFSPTGEFCRAPKKSCTKHYVWEKLRRAEIDLERVRQWLKMDELLDKERQIRHAMASRAGVLALMLHSTYNHEVMEQITKASQQDQAAMQKEIAERFRKGVKQRLS</sequence>
<protein>
    <recommendedName>
        <fullName evidence="10">CXXC-type zinc finger protein 1</fullName>
    </recommendedName>
    <alternativeName>
        <fullName evidence="11">PHD finger and CXXC domain-containing protein 1</fullName>
    </alternativeName>
</protein>
<evidence type="ECO:0000259" key="14">
    <source>
        <dbReference type="PROSITE" id="PS50016"/>
    </source>
</evidence>
<dbReference type="GO" id="GO:0045893">
    <property type="term" value="P:positive regulation of DNA-templated transcription"/>
    <property type="evidence" value="ECO:0007669"/>
    <property type="project" value="TreeGrafter"/>
</dbReference>
<dbReference type="GeneID" id="108739621"/>
<dbReference type="InterPro" id="IPR013083">
    <property type="entry name" value="Znf_RING/FYVE/PHD"/>
</dbReference>
<keyword evidence="4 12" id="KW-0863">Zinc-finger</keyword>
<dbReference type="GO" id="GO:0008270">
    <property type="term" value="F:zinc ion binding"/>
    <property type="evidence" value="ECO:0007669"/>
    <property type="project" value="UniProtKB-KW"/>
</dbReference>
<keyword evidence="16" id="KW-1185">Reference proteome</keyword>
<evidence type="ECO:0000256" key="10">
    <source>
        <dbReference type="ARBA" id="ARBA00023828"/>
    </source>
</evidence>
<dbReference type="InterPro" id="IPR001965">
    <property type="entry name" value="Znf_PHD"/>
</dbReference>
<keyword evidence="5" id="KW-0862">Zinc</keyword>
<name>A0A7F5R1S0_AGRPL</name>
<dbReference type="Pfam" id="PF12269">
    <property type="entry name" value="CpG_bind_C"/>
    <property type="match status" value="1"/>
</dbReference>
<dbReference type="PROSITE" id="PS01359">
    <property type="entry name" value="ZF_PHD_1"/>
    <property type="match status" value="1"/>
</dbReference>
<dbReference type="FunCoup" id="A0A7F5R1S0">
    <property type="interactions" value="1021"/>
</dbReference>
<dbReference type="PROSITE" id="PS51058">
    <property type="entry name" value="ZF_CXXC"/>
    <property type="match status" value="1"/>
</dbReference>
<dbReference type="Proteomes" id="UP000192223">
    <property type="component" value="Unplaced"/>
</dbReference>
<dbReference type="OrthoDB" id="419183at2759"/>
<dbReference type="InterPro" id="IPR011011">
    <property type="entry name" value="Znf_FYVE_PHD"/>
</dbReference>
<evidence type="ECO:0000256" key="11">
    <source>
        <dbReference type="ARBA" id="ARBA00081451"/>
    </source>
</evidence>
<dbReference type="InterPro" id="IPR019786">
    <property type="entry name" value="Zinc_finger_PHD-type_CS"/>
</dbReference>
<reference evidence="17" key="1">
    <citation type="submission" date="2025-08" db="UniProtKB">
        <authorList>
            <consortium name="RefSeq"/>
        </authorList>
    </citation>
    <scope>IDENTIFICATION</scope>
    <source>
        <tissue evidence="17">Entire body</tissue>
    </source>
</reference>
<keyword evidence="9" id="KW-0539">Nucleus</keyword>
<dbReference type="FunFam" id="3.30.40.10:FF:000138">
    <property type="entry name" value="CXXC-type zinc finger protein 1"/>
    <property type="match status" value="1"/>
</dbReference>
<dbReference type="InterPro" id="IPR022056">
    <property type="entry name" value="CpG-bd_C"/>
</dbReference>
<dbReference type="InterPro" id="IPR019787">
    <property type="entry name" value="Znf_PHD-finger"/>
</dbReference>
<dbReference type="InParanoid" id="A0A7F5R1S0"/>
<dbReference type="PANTHER" id="PTHR46174:SF1">
    <property type="entry name" value="CXXC-TYPE ZINC FINGER PROTEIN 1"/>
    <property type="match status" value="1"/>
</dbReference>
<keyword evidence="3" id="KW-0479">Metal-binding</keyword>
<keyword evidence="2" id="KW-0597">Phosphoprotein</keyword>
<feature type="region of interest" description="Disordered" evidence="13">
    <location>
        <begin position="168"/>
        <end position="187"/>
    </location>
</feature>
<proteinExistence type="predicted"/>
<dbReference type="KEGG" id="apln:108739621"/>
<evidence type="ECO:0000313" key="17">
    <source>
        <dbReference type="RefSeq" id="XP_025829107.1"/>
    </source>
</evidence>